<comment type="caution">
    <text evidence="5">The sequence shown here is derived from an EMBL/GenBank/DDBJ whole genome shotgun (WGS) entry which is preliminary data.</text>
</comment>
<evidence type="ECO:0000256" key="3">
    <source>
        <dbReference type="ARBA" id="ARBA00023163"/>
    </source>
</evidence>
<organism evidence="5 6">
    <name type="scientific">Vibrio ulleungensis</name>
    <dbReference type="NCBI Taxonomy" id="2807619"/>
    <lineage>
        <taxon>Bacteria</taxon>
        <taxon>Pseudomonadati</taxon>
        <taxon>Pseudomonadota</taxon>
        <taxon>Gammaproteobacteria</taxon>
        <taxon>Vibrionales</taxon>
        <taxon>Vibrionaceae</taxon>
        <taxon>Vibrio</taxon>
    </lineage>
</organism>
<reference evidence="5 6" key="1">
    <citation type="submission" date="2021-02" db="EMBL/GenBank/DDBJ databases">
        <authorList>
            <person name="Park J.-S."/>
        </authorList>
    </citation>
    <scope>NUCLEOTIDE SEQUENCE [LARGE SCALE GENOMIC DNA]</scope>
    <source>
        <strain evidence="5 6">188UL20-2</strain>
    </source>
</reference>
<protein>
    <submittedName>
        <fullName evidence="5">AraC family transcriptional regulator ligand-binding domain-containing protein</fullName>
    </submittedName>
</protein>
<dbReference type="PROSITE" id="PS01124">
    <property type="entry name" value="HTH_ARAC_FAMILY_2"/>
    <property type="match status" value="1"/>
</dbReference>
<evidence type="ECO:0000259" key="4">
    <source>
        <dbReference type="PROSITE" id="PS01124"/>
    </source>
</evidence>
<dbReference type="RefSeq" id="WP_205158773.1">
    <property type="nucleotide sequence ID" value="NZ_JAFEUM010000004.1"/>
</dbReference>
<dbReference type="InterPro" id="IPR009057">
    <property type="entry name" value="Homeodomain-like_sf"/>
</dbReference>
<accession>A0ABS2HJD9</accession>
<dbReference type="Pfam" id="PF12625">
    <property type="entry name" value="Arabinose_bd"/>
    <property type="match status" value="1"/>
</dbReference>
<dbReference type="PANTHER" id="PTHR47894">
    <property type="entry name" value="HTH-TYPE TRANSCRIPTIONAL REGULATOR GADX"/>
    <property type="match status" value="1"/>
</dbReference>
<keyword evidence="1" id="KW-0805">Transcription regulation</keyword>
<dbReference type="SMART" id="SM00342">
    <property type="entry name" value="HTH_ARAC"/>
    <property type="match status" value="1"/>
</dbReference>
<dbReference type="InterPro" id="IPR032687">
    <property type="entry name" value="AraC-type_N"/>
</dbReference>
<dbReference type="Gene3D" id="1.10.10.60">
    <property type="entry name" value="Homeodomain-like"/>
    <property type="match status" value="1"/>
</dbReference>
<dbReference type="PANTHER" id="PTHR47894:SF1">
    <property type="entry name" value="HTH-TYPE TRANSCRIPTIONAL REGULATOR VQSM"/>
    <property type="match status" value="1"/>
</dbReference>
<evidence type="ECO:0000256" key="2">
    <source>
        <dbReference type="ARBA" id="ARBA00023125"/>
    </source>
</evidence>
<proteinExistence type="predicted"/>
<evidence type="ECO:0000256" key="1">
    <source>
        <dbReference type="ARBA" id="ARBA00023015"/>
    </source>
</evidence>
<evidence type="ECO:0000313" key="5">
    <source>
        <dbReference type="EMBL" id="MBM7037226.1"/>
    </source>
</evidence>
<dbReference type="EMBL" id="JAFEUM010000004">
    <property type="protein sequence ID" value="MBM7037226.1"/>
    <property type="molecule type" value="Genomic_DNA"/>
</dbReference>
<name>A0ABS2HJD9_9VIBR</name>
<keyword evidence="3" id="KW-0804">Transcription</keyword>
<dbReference type="Pfam" id="PF12833">
    <property type="entry name" value="HTH_18"/>
    <property type="match status" value="1"/>
</dbReference>
<gene>
    <name evidence="5" type="ORF">JQC93_12505</name>
</gene>
<keyword evidence="2" id="KW-0238">DNA-binding</keyword>
<dbReference type="InterPro" id="IPR018060">
    <property type="entry name" value="HTH_AraC"/>
</dbReference>
<dbReference type="Proteomes" id="UP000809621">
    <property type="component" value="Unassembled WGS sequence"/>
</dbReference>
<dbReference type="SUPFAM" id="SSF46689">
    <property type="entry name" value="Homeodomain-like"/>
    <property type="match status" value="1"/>
</dbReference>
<sequence length="332" mass="37474">MRRADRFTIPTNWKVMFNDVGVNLQAALGYADLPVVLFEQPKIQLTTEQYFQLWCGIDKAAKDQGIEFALKLAQVMSIETFDVPIFAAICSPNLNSALKRLQEYKPLIGPMILALEQTPADTQIEISCYGYSGALPLSVNLTELVFFTQLTRLATRQHVEPIKVVVPQLPDNTQLYEEYFGCQVTQGTNTQVVFTAEDARIPFLTDNQLMLKLFEGDIRQKLDALNEPDTLSKKVYERLMSLLPSGESSIDVVASQLAMSKRTLQRKLSVENNSYQSVLNQAREDLASYYLNETELPLTEISFLLGFQETNSFTRAYTSWAGKSPAQVRSRI</sequence>
<evidence type="ECO:0000313" key="6">
    <source>
        <dbReference type="Proteomes" id="UP000809621"/>
    </source>
</evidence>
<keyword evidence="6" id="KW-1185">Reference proteome</keyword>
<feature type="domain" description="HTH araC/xylS-type" evidence="4">
    <location>
        <begin position="233"/>
        <end position="331"/>
    </location>
</feature>